<dbReference type="Gene3D" id="3.40.50.20">
    <property type="match status" value="1"/>
</dbReference>
<dbReference type="Gene3D" id="3.30.1490.20">
    <property type="entry name" value="ATP-grasp fold, A domain"/>
    <property type="match status" value="1"/>
</dbReference>
<dbReference type="Proteomes" id="UP000216207">
    <property type="component" value="Unassembled WGS sequence"/>
</dbReference>
<organism evidence="4 5">
    <name type="scientific">Shouchella clausii</name>
    <name type="common">Alkalihalobacillus clausii</name>
    <dbReference type="NCBI Taxonomy" id="79880"/>
    <lineage>
        <taxon>Bacteria</taxon>
        <taxon>Bacillati</taxon>
        <taxon>Bacillota</taxon>
        <taxon>Bacilli</taxon>
        <taxon>Bacillales</taxon>
        <taxon>Bacillaceae</taxon>
        <taxon>Shouchella</taxon>
    </lineage>
</organism>
<dbReference type="PROSITE" id="PS50975">
    <property type="entry name" value="ATP_GRASP"/>
    <property type="match status" value="1"/>
</dbReference>
<gene>
    <name evidence="4" type="ORF">CHH72_09390</name>
</gene>
<name>A0A268P0M8_SHOCL</name>
<dbReference type="OMA" id="MMKYNEI"/>
<dbReference type="GO" id="GO:0005829">
    <property type="term" value="C:cytosol"/>
    <property type="evidence" value="ECO:0007669"/>
    <property type="project" value="TreeGrafter"/>
</dbReference>
<dbReference type="Pfam" id="PF15632">
    <property type="entry name" value="ATPgrasp_Ter"/>
    <property type="match status" value="1"/>
</dbReference>
<evidence type="ECO:0000256" key="3">
    <source>
        <dbReference type="ARBA" id="ARBA00022840"/>
    </source>
</evidence>
<keyword evidence="1" id="KW-0436">Ligase</keyword>
<dbReference type="InterPro" id="IPR013815">
    <property type="entry name" value="ATP_grasp_subdomain_1"/>
</dbReference>
<dbReference type="PANTHER" id="PTHR43055">
    <property type="entry name" value="FORMATE-DEPENDENT PHOSPHORIBOSYLGLYCINAMIDE FORMYLTRANSFERASE"/>
    <property type="match status" value="1"/>
</dbReference>
<protein>
    <submittedName>
        <fullName evidence="4">Carbamoyl phosphate synthase-like protein</fullName>
    </submittedName>
</protein>
<evidence type="ECO:0000256" key="1">
    <source>
        <dbReference type="ARBA" id="ARBA00022598"/>
    </source>
</evidence>
<dbReference type="Pfam" id="PF21360">
    <property type="entry name" value="PylC-like_N"/>
    <property type="match status" value="1"/>
</dbReference>
<accession>A0A268P0M8</accession>
<sequence length="349" mass="38677">MNILLTSGARRIDFVGFFHEALKKANIEGKVIVADPDYNAPSLQAGDENYVIPHQTDEHYIEAILTICQKHNVDCLVPLNDWEVPKIAAHKKELQEQGVAVFAPDQSVVDSVRDKGNYRQLLSPIGVKAPKSYCSIATVKAALANDQIAFPLMIKPRNGSASIGVETAHKIEDIEHAYQHAVNTVKESPLDDATAKEAENNILIEEIIEGDKYSLDIFNDLEGRFCASFIRKQLQMRGGDVDRCITVHQPELVEIARKMGEHLGHAGYMNADVFFNGDDYYVIDINPRFGGGYAFSHHAGADVPSAIIALTAGKAVKEEWLTTRPNLELARHDIVVPIEKTFSELHPSR</sequence>
<dbReference type="GO" id="GO:0046872">
    <property type="term" value="F:metal ion binding"/>
    <property type="evidence" value="ECO:0007669"/>
    <property type="project" value="InterPro"/>
</dbReference>
<dbReference type="InterPro" id="IPR011761">
    <property type="entry name" value="ATP-grasp"/>
</dbReference>
<comment type="caution">
    <text evidence="4">The sequence shown here is derived from an EMBL/GenBank/DDBJ whole genome shotgun (WGS) entry which is preliminary data.</text>
</comment>
<dbReference type="RefSeq" id="WP_011248349.1">
    <property type="nucleotide sequence ID" value="NZ_BOQQ01000001.1"/>
</dbReference>
<dbReference type="GO" id="GO:0005524">
    <property type="term" value="F:ATP binding"/>
    <property type="evidence" value="ECO:0007669"/>
    <property type="project" value="UniProtKB-UniRule"/>
</dbReference>
<proteinExistence type="predicted"/>
<dbReference type="PANTHER" id="PTHR43055:SF1">
    <property type="entry name" value="FORMATE-DEPENDENT PHOSPHORIBOSYLGLYCINAMIDE FORMYLTRANSFERASE"/>
    <property type="match status" value="1"/>
</dbReference>
<dbReference type="GO" id="GO:0016874">
    <property type="term" value="F:ligase activity"/>
    <property type="evidence" value="ECO:0007669"/>
    <property type="project" value="UniProtKB-KW"/>
</dbReference>
<dbReference type="Gene3D" id="3.30.470.20">
    <property type="entry name" value="ATP-grasp fold, B domain"/>
    <property type="match status" value="1"/>
</dbReference>
<evidence type="ECO:0000256" key="2">
    <source>
        <dbReference type="ARBA" id="ARBA00022741"/>
    </source>
</evidence>
<dbReference type="InterPro" id="IPR048764">
    <property type="entry name" value="PylC_N"/>
</dbReference>
<dbReference type="EMBL" id="NPCC01000011">
    <property type="protein sequence ID" value="PAE89049.1"/>
    <property type="molecule type" value="Genomic_DNA"/>
</dbReference>
<keyword evidence="2" id="KW-0547">Nucleotide-binding</keyword>
<reference evidence="4 5" key="1">
    <citation type="submission" date="2017-07" db="EMBL/GenBank/DDBJ databases">
        <title>Isolation and whole genome analysis of endospore-forming bacteria from heroin.</title>
        <authorList>
            <person name="Kalinowski J."/>
            <person name="Ahrens B."/>
            <person name="Al-Dilaimi A."/>
            <person name="Winkler A."/>
            <person name="Wibberg D."/>
            <person name="Schleenbecker U."/>
            <person name="Ruckert C."/>
            <person name="Wolfel R."/>
            <person name="Grass G."/>
        </authorList>
    </citation>
    <scope>NUCLEOTIDE SEQUENCE [LARGE SCALE GENOMIC DNA]</scope>
    <source>
        <strain evidence="4 5">7539</strain>
    </source>
</reference>
<dbReference type="NCBIfam" id="NF009404">
    <property type="entry name" value="PRK12767.1-3"/>
    <property type="match status" value="1"/>
</dbReference>
<evidence type="ECO:0000313" key="5">
    <source>
        <dbReference type="Proteomes" id="UP000216207"/>
    </source>
</evidence>
<keyword evidence="3" id="KW-0067">ATP-binding</keyword>
<dbReference type="SUPFAM" id="SSF56059">
    <property type="entry name" value="Glutathione synthetase ATP-binding domain-like"/>
    <property type="match status" value="1"/>
</dbReference>
<dbReference type="AlphaFoldDB" id="A0A268P0M8"/>
<evidence type="ECO:0000313" key="4">
    <source>
        <dbReference type="EMBL" id="PAE89049.1"/>
    </source>
</evidence>